<dbReference type="SUPFAM" id="SSF57850">
    <property type="entry name" value="RING/U-box"/>
    <property type="match status" value="1"/>
</dbReference>
<accession>A0AAD2JL11</accession>
<feature type="region of interest" description="Disordered" evidence="5">
    <location>
        <begin position="250"/>
        <end position="406"/>
    </location>
</feature>
<dbReference type="PROSITE" id="PS50089">
    <property type="entry name" value="ZF_RING_2"/>
    <property type="match status" value="1"/>
</dbReference>
<evidence type="ECO:0000259" key="7">
    <source>
        <dbReference type="PROSITE" id="PS50089"/>
    </source>
</evidence>
<dbReference type="PANTHER" id="PTHR14155">
    <property type="entry name" value="RING FINGER DOMAIN-CONTAINING"/>
    <property type="match status" value="1"/>
</dbReference>
<dbReference type="InterPro" id="IPR001841">
    <property type="entry name" value="Znf_RING"/>
</dbReference>
<protein>
    <recommendedName>
        <fullName evidence="7">RING-type domain-containing protein</fullName>
    </recommendedName>
</protein>
<feature type="compositionally biased region" description="Polar residues" evidence="5">
    <location>
        <begin position="18"/>
        <end position="28"/>
    </location>
</feature>
<feature type="domain" description="RING-type" evidence="7">
    <location>
        <begin position="426"/>
        <end position="470"/>
    </location>
</feature>
<dbReference type="Pfam" id="PF13639">
    <property type="entry name" value="zf-RING_2"/>
    <property type="match status" value="1"/>
</dbReference>
<dbReference type="InterPro" id="IPR053238">
    <property type="entry name" value="RING-H2_zinc_finger"/>
</dbReference>
<feature type="compositionally biased region" description="Pro residues" evidence="5">
    <location>
        <begin position="1"/>
        <end position="17"/>
    </location>
</feature>
<keyword evidence="6" id="KW-0472">Membrane</keyword>
<dbReference type="CDD" id="cd16454">
    <property type="entry name" value="RING-H2_PA-TM-RING"/>
    <property type="match status" value="1"/>
</dbReference>
<proteinExistence type="predicted"/>
<dbReference type="InterPro" id="IPR013083">
    <property type="entry name" value="Znf_RING/FYVE/PHD"/>
</dbReference>
<feature type="region of interest" description="Disordered" evidence="5">
    <location>
        <begin position="1"/>
        <end position="30"/>
    </location>
</feature>
<evidence type="ECO:0000256" key="2">
    <source>
        <dbReference type="ARBA" id="ARBA00022771"/>
    </source>
</evidence>
<keyword evidence="3" id="KW-0862">Zinc</keyword>
<dbReference type="AlphaFoldDB" id="A0AAD2JL11"/>
<evidence type="ECO:0000256" key="1">
    <source>
        <dbReference type="ARBA" id="ARBA00022723"/>
    </source>
</evidence>
<comment type="caution">
    <text evidence="8">The sequence shown here is derived from an EMBL/GenBank/DDBJ whole genome shotgun (WGS) entry which is preliminary data.</text>
</comment>
<gene>
    <name evidence="8" type="ORF">CYCCA115_LOCUS18511</name>
</gene>
<keyword evidence="9" id="KW-1185">Reference proteome</keyword>
<feature type="compositionally biased region" description="Acidic residues" evidence="5">
    <location>
        <begin position="315"/>
        <end position="332"/>
    </location>
</feature>
<keyword evidence="1" id="KW-0479">Metal-binding</keyword>
<dbReference type="GO" id="GO:0008270">
    <property type="term" value="F:zinc ion binding"/>
    <property type="evidence" value="ECO:0007669"/>
    <property type="project" value="UniProtKB-KW"/>
</dbReference>
<evidence type="ECO:0000313" key="8">
    <source>
        <dbReference type="EMBL" id="CAJ1960096.1"/>
    </source>
</evidence>
<feature type="region of interest" description="Disordered" evidence="5">
    <location>
        <begin position="183"/>
        <end position="203"/>
    </location>
</feature>
<feature type="transmembrane region" description="Helical" evidence="6">
    <location>
        <begin position="59"/>
        <end position="92"/>
    </location>
</feature>
<evidence type="ECO:0000256" key="5">
    <source>
        <dbReference type="SAM" id="MobiDB-lite"/>
    </source>
</evidence>
<keyword evidence="6" id="KW-1133">Transmembrane helix</keyword>
<evidence type="ECO:0000256" key="6">
    <source>
        <dbReference type="SAM" id="Phobius"/>
    </source>
</evidence>
<keyword evidence="2 4" id="KW-0863">Zinc-finger</keyword>
<dbReference type="EMBL" id="CAKOGP040002047">
    <property type="protein sequence ID" value="CAJ1960096.1"/>
    <property type="molecule type" value="Genomic_DNA"/>
</dbReference>
<dbReference type="CDD" id="cd22249">
    <property type="entry name" value="UDM1_RNF168_RNF169-like"/>
    <property type="match status" value="1"/>
</dbReference>
<keyword evidence="6" id="KW-0812">Transmembrane</keyword>
<sequence length="497" mass="55916">MPPPSPSPVSPSMPEPITPSSVQISSSMPEDDMPRWRQALRNFSNRANNICFVLTYPFMVVLTVVGLFVVIAFCIFPTLLLATMVVCVYYCLTDDPIPLSVLLRYMLSVDEDEHGHPDHYTMAQNRPVVQKKLIVREVLDVQDKTDDTEPSEEVPRRHPFPMTIVTEKKVLKYSAPLVFKDEEENENRGVAPPPVSHAFRPAPPVDEEVGIQLQPTLQADNDDDGVDDEDSLGTILRRLEEFEVAIDAEQRERRKNAAREEKASEEESMPNIRLELPSGSNDGEDADKDKDGDDEENSTSSIHDHSKMEQGTLEDGAENDVNSDDDRDESGDDTPKDAIAAQHRNKKNEDDDDQDDEEKPSAPIAISPVPFTREVKPNQAMREVQATQEMQETPQEEEEEKEGKPQEVVYDDYFGINEQQDRGTTCDICLLEFEPGDMVSWSPNIECTHCFHKDCILDWLVRKHSCPSCRKDYLKGAKDDNVPAASVSPNSSFPTSP</sequence>
<reference evidence="8" key="1">
    <citation type="submission" date="2023-08" db="EMBL/GenBank/DDBJ databases">
        <authorList>
            <person name="Audoor S."/>
            <person name="Bilcke G."/>
        </authorList>
    </citation>
    <scope>NUCLEOTIDE SEQUENCE</scope>
</reference>
<feature type="compositionally biased region" description="Basic and acidic residues" evidence="5">
    <location>
        <begin position="250"/>
        <end position="262"/>
    </location>
</feature>
<evidence type="ECO:0000256" key="3">
    <source>
        <dbReference type="ARBA" id="ARBA00022833"/>
    </source>
</evidence>
<dbReference type="Gene3D" id="3.30.40.10">
    <property type="entry name" value="Zinc/RING finger domain, C3HC4 (zinc finger)"/>
    <property type="match status" value="1"/>
</dbReference>
<dbReference type="PANTHER" id="PTHR14155:SF627">
    <property type="entry name" value="OS06G0192800 PROTEIN"/>
    <property type="match status" value="1"/>
</dbReference>
<dbReference type="Proteomes" id="UP001295423">
    <property type="component" value="Unassembled WGS sequence"/>
</dbReference>
<evidence type="ECO:0000313" key="9">
    <source>
        <dbReference type="Proteomes" id="UP001295423"/>
    </source>
</evidence>
<name>A0AAD2JL11_9STRA</name>
<organism evidence="8 9">
    <name type="scientific">Cylindrotheca closterium</name>
    <dbReference type="NCBI Taxonomy" id="2856"/>
    <lineage>
        <taxon>Eukaryota</taxon>
        <taxon>Sar</taxon>
        <taxon>Stramenopiles</taxon>
        <taxon>Ochrophyta</taxon>
        <taxon>Bacillariophyta</taxon>
        <taxon>Bacillariophyceae</taxon>
        <taxon>Bacillariophycidae</taxon>
        <taxon>Bacillariales</taxon>
        <taxon>Bacillariaceae</taxon>
        <taxon>Cylindrotheca</taxon>
    </lineage>
</organism>
<evidence type="ECO:0000256" key="4">
    <source>
        <dbReference type="PROSITE-ProRule" id="PRU00175"/>
    </source>
</evidence>
<feature type="compositionally biased region" description="Acidic residues" evidence="5">
    <location>
        <begin position="282"/>
        <end position="297"/>
    </location>
</feature>